<feature type="compositionally biased region" description="Gly residues" evidence="1">
    <location>
        <begin position="528"/>
        <end position="550"/>
    </location>
</feature>
<dbReference type="InterPro" id="IPR006315">
    <property type="entry name" value="OM_autotransptr_brl_dom"/>
</dbReference>
<dbReference type="Gene3D" id="2.40.128.130">
    <property type="entry name" value="Autotransporter beta-domain"/>
    <property type="match status" value="1"/>
</dbReference>
<sequence>MMTFTRKALSRAAVLALPAMLPAMSYADFPPAVATGTTLDGQYLLPWESAPGVQHTTQHVYGTATNTVIGDGAVQIIDTGGKAQNTTVLSGGQQGIHGESDDLIINPGGVMNAYRGSTVNGLTVGRNAAAYVAGGNVNVLTTISNVTVENSGRFDIYGATSGITATDVALGKGALSMISGNARLNNWQIDGQVKDFDNGDDVSPLLDGAIINSSGDMRLYYGSRLTNAKINGGTVYLSGASTTFDYSEMNSGRLYLQNGAQASNIRISSGTAFLQTGAELSNAFLVGGTLLNQGGHDSNLSVVSGIYQLGDTDGTSLSTKITLGKGATAQTNNATIDSPTIGGDFYFSNLGYGGVLKGDVFVQESGRLVVNGSSNINSSDAHISLEGALYLHGLEKDTPFTFSDMQMRGGYVIFDRSPKAAPSPGFSTLTLDSLSGQGTFVMNTALASGLGNHVTVTGEASGDFDIQVADSGKEPVSAKALELINVGRGNATFILANRGGVVDLGTWQYQLIHPDQTRWLLSPTSQDNGGGDNSGGDDSGGNDNAGGGDSSGDNDHSGGGDGSGGNDNASGGDNAGGNDHSDGNDNSGGNDAPVPPAPVIVHPAISPSAAAVLSAAGVAPEVFRMYSDQIQARLDVIRQQPHGLTLWMQALDGQVRVDGNVAGADYSLNMGGVMLGLDRSLALGNGLLNSGVFFSPGGGNARFSGQGIGSSDIRTLAAGIYSVWQHRSGAFVDGQLTVSHVRNAIDARMTGGEKVQGRYNSLGVGMQLKVGVNRLAGSTLLTPYLGLRGLTGAGEDLSLSNGMTARIQDQRLLAGLAGIRVSQGVVIKQAVLQPYADLHLEQSWGKGPAVVINDQDRFHNSPGGVRGVMAAGLRAKLSPSLALHAQVAYGQGEHTVSPWQASLGGSWSF</sequence>
<name>A0AAP9QYX4_KLEAE</name>
<dbReference type="SMART" id="SM00869">
    <property type="entry name" value="Autotransporter"/>
    <property type="match status" value="1"/>
</dbReference>
<dbReference type="InterPro" id="IPR012332">
    <property type="entry name" value="Autotransporter_pectin_lyase_C"/>
</dbReference>
<dbReference type="SUPFAM" id="SSF103515">
    <property type="entry name" value="Autotransporter"/>
    <property type="match status" value="1"/>
</dbReference>
<dbReference type="GO" id="GO:0019867">
    <property type="term" value="C:outer membrane"/>
    <property type="evidence" value="ECO:0007669"/>
    <property type="project" value="InterPro"/>
</dbReference>
<dbReference type="EMBL" id="CP055904">
    <property type="protein sequence ID" value="QMR41552.1"/>
    <property type="molecule type" value="Genomic_DNA"/>
</dbReference>
<dbReference type="AlphaFoldDB" id="A0AAP9QYX4"/>
<feature type="signal peptide" evidence="2">
    <location>
        <begin position="1"/>
        <end position="27"/>
    </location>
</feature>
<dbReference type="Pfam" id="PF03797">
    <property type="entry name" value="Autotransporter"/>
    <property type="match status" value="1"/>
</dbReference>
<dbReference type="InterPro" id="IPR005546">
    <property type="entry name" value="Autotransporte_beta"/>
</dbReference>
<dbReference type="PROSITE" id="PS51208">
    <property type="entry name" value="AUTOTRANSPORTER"/>
    <property type="match status" value="1"/>
</dbReference>
<organism evidence="4 5">
    <name type="scientific">Klebsiella aerogenes</name>
    <name type="common">Enterobacter aerogenes</name>
    <dbReference type="NCBI Taxonomy" id="548"/>
    <lineage>
        <taxon>Bacteria</taxon>
        <taxon>Pseudomonadati</taxon>
        <taxon>Pseudomonadota</taxon>
        <taxon>Gammaproteobacteria</taxon>
        <taxon>Enterobacterales</taxon>
        <taxon>Enterobacteriaceae</taxon>
        <taxon>Klebsiella/Raoultella group</taxon>
        <taxon>Klebsiella</taxon>
    </lineage>
</organism>
<feature type="chain" id="PRO_5042882754" evidence="2">
    <location>
        <begin position="28"/>
        <end position="909"/>
    </location>
</feature>
<dbReference type="InterPro" id="IPR011050">
    <property type="entry name" value="Pectin_lyase_fold/virulence"/>
</dbReference>
<dbReference type="PANTHER" id="PTHR35037:SF7">
    <property type="entry name" value="AUTOTRANSPORTER"/>
    <property type="match status" value="1"/>
</dbReference>
<dbReference type="SUPFAM" id="SSF51126">
    <property type="entry name" value="Pectin lyase-like"/>
    <property type="match status" value="1"/>
</dbReference>
<dbReference type="Pfam" id="PF03212">
    <property type="entry name" value="Pertactin"/>
    <property type="match status" value="1"/>
</dbReference>
<dbReference type="PANTHER" id="PTHR35037">
    <property type="entry name" value="C-TERMINAL REGION OF AIDA-LIKE PROTEIN"/>
    <property type="match status" value="1"/>
</dbReference>
<dbReference type="NCBIfam" id="TIGR01414">
    <property type="entry name" value="autotrans_barl"/>
    <property type="match status" value="1"/>
</dbReference>
<evidence type="ECO:0000313" key="4">
    <source>
        <dbReference type="EMBL" id="QMR41552.1"/>
    </source>
</evidence>
<dbReference type="Proteomes" id="UP000514462">
    <property type="component" value="Chromosome"/>
</dbReference>
<accession>A0AAP9QYX4</accession>
<feature type="region of interest" description="Disordered" evidence="1">
    <location>
        <begin position="520"/>
        <end position="600"/>
    </location>
</feature>
<evidence type="ECO:0000256" key="2">
    <source>
        <dbReference type="SAM" id="SignalP"/>
    </source>
</evidence>
<protein>
    <submittedName>
        <fullName evidence="4">Autotransporter outer membrane beta-barrel domain-containing protein</fullName>
    </submittedName>
</protein>
<reference evidence="5" key="1">
    <citation type="submission" date="2020-06" db="EMBL/GenBank/DDBJ databases">
        <title>REHAB project genomes.</title>
        <authorList>
            <person name="Shaw L.P."/>
        </authorList>
    </citation>
    <scope>NUCLEOTIDE SEQUENCE [LARGE SCALE GENOMIC DNA]</scope>
    <source>
        <strain evidence="5">RHBSTW-00938</strain>
    </source>
</reference>
<proteinExistence type="predicted"/>
<feature type="compositionally biased region" description="Low complexity" evidence="1">
    <location>
        <begin position="566"/>
        <end position="592"/>
    </location>
</feature>
<dbReference type="Gene3D" id="2.160.20.20">
    <property type="match status" value="1"/>
</dbReference>
<evidence type="ECO:0000313" key="5">
    <source>
        <dbReference type="Proteomes" id="UP000514462"/>
    </source>
</evidence>
<dbReference type="InterPro" id="IPR051551">
    <property type="entry name" value="Autotransporter_adhesion"/>
</dbReference>
<evidence type="ECO:0000259" key="3">
    <source>
        <dbReference type="PROSITE" id="PS51208"/>
    </source>
</evidence>
<feature type="domain" description="Autotransporter" evidence="3">
    <location>
        <begin position="639"/>
        <end position="909"/>
    </location>
</feature>
<dbReference type="InterPro" id="IPR036709">
    <property type="entry name" value="Autotransporte_beta_dom_sf"/>
</dbReference>
<gene>
    <name evidence="4" type="ORF">HV331_19530</name>
</gene>
<evidence type="ECO:0000256" key="1">
    <source>
        <dbReference type="SAM" id="MobiDB-lite"/>
    </source>
</evidence>
<keyword evidence="2" id="KW-0732">Signal</keyword>
<dbReference type="InterPro" id="IPR004899">
    <property type="entry name" value="Pertactin_central"/>
</dbReference>